<dbReference type="CDD" id="cd00096">
    <property type="entry name" value="Ig"/>
    <property type="match status" value="1"/>
</dbReference>
<dbReference type="EMBL" id="CM012437">
    <property type="protein sequence ID" value="RVE76670.1"/>
    <property type="molecule type" value="Genomic_DNA"/>
</dbReference>
<accession>A0A3S2Q271</accession>
<gene>
    <name evidence="5" type="ORF">OJAV_G00011130</name>
</gene>
<dbReference type="Proteomes" id="UP000283210">
    <property type="component" value="Chromosome 1"/>
</dbReference>
<dbReference type="InterPro" id="IPR036179">
    <property type="entry name" value="Ig-like_dom_sf"/>
</dbReference>
<keyword evidence="6" id="KW-1185">Reference proteome</keyword>
<feature type="chain" id="PRO_5018658509" description="Ig-like domain-containing protein" evidence="3">
    <location>
        <begin position="23"/>
        <end position="586"/>
    </location>
</feature>
<dbReference type="OMA" id="RDSHKSE"/>
<evidence type="ECO:0000256" key="2">
    <source>
        <dbReference type="SAM" id="Phobius"/>
    </source>
</evidence>
<feature type="domain" description="Ig-like" evidence="4">
    <location>
        <begin position="217"/>
        <end position="300"/>
    </location>
</feature>
<reference evidence="5 6" key="2">
    <citation type="submission" date="2019-01" db="EMBL/GenBank/DDBJ databases">
        <title>A chromosome length genome reference of the Java medaka (oryzias javanicus).</title>
        <authorList>
            <person name="Herpin A."/>
            <person name="Takehana Y."/>
            <person name="Naruse K."/>
            <person name="Ansai S."/>
            <person name="Kawaguchi M."/>
        </authorList>
    </citation>
    <scope>NUCLEOTIDE SEQUENCE [LARGE SCALE GENOMIC DNA]</scope>
    <source>
        <strain evidence="5">RS831</strain>
        <tissue evidence="5">Whole body</tissue>
    </source>
</reference>
<protein>
    <recommendedName>
        <fullName evidence="4">Ig-like domain-containing protein</fullName>
    </recommendedName>
</protein>
<dbReference type="InterPro" id="IPR013783">
    <property type="entry name" value="Ig-like_fold"/>
</dbReference>
<evidence type="ECO:0000259" key="4">
    <source>
        <dbReference type="PROSITE" id="PS50835"/>
    </source>
</evidence>
<keyword evidence="2" id="KW-0472">Membrane</keyword>
<evidence type="ECO:0000256" key="1">
    <source>
        <dbReference type="SAM" id="MobiDB-lite"/>
    </source>
</evidence>
<feature type="signal peptide" evidence="3">
    <location>
        <begin position="1"/>
        <end position="22"/>
    </location>
</feature>
<feature type="region of interest" description="Disordered" evidence="1">
    <location>
        <begin position="509"/>
        <end position="534"/>
    </location>
</feature>
<evidence type="ECO:0000256" key="3">
    <source>
        <dbReference type="SAM" id="SignalP"/>
    </source>
</evidence>
<organism evidence="5 6">
    <name type="scientific">Oryzias javanicus</name>
    <name type="common">Javanese ricefish</name>
    <name type="synonym">Aplocheilus javanicus</name>
    <dbReference type="NCBI Taxonomy" id="123683"/>
    <lineage>
        <taxon>Eukaryota</taxon>
        <taxon>Metazoa</taxon>
        <taxon>Chordata</taxon>
        <taxon>Craniata</taxon>
        <taxon>Vertebrata</taxon>
        <taxon>Euteleostomi</taxon>
        <taxon>Actinopterygii</taxon>
        <taxon>Neopterygii</taxon>
        <taxon>Teleostei</taxon>
        <taxon>Neoteleostei</taxon>
        <taxon>Acanthomorphata</taxon>
        <taxon>Ovalentaria</taxon>
        <taxon>Atherinomorphae</taxon>
        <taxon>Beloniformes</taxon>
        <taxon>Adrianichthyidae</taxon>
        <taxon>Oryziinae</taxon>
        <taxon>Oryzias</taxon>
    </lineage>
</organism>
<sequence length="586" mass="65375">MSLTAALRGFVVFLCWFSATQSQTDWKVIYYQTEICADKGSTVFIWCSYDYPKTMNGVSTTVEKSFWFIRTEGEPKDLKEDPEYKDRVTYSSYENYCDLTISGVRESDSEVYKFRFITNHQTGRYIGEPGVRLTVRDLQVLVVSTSVQQEDSDVQLKCFIRCDPDGLDRYVWFKNGSMIQSETSQKFLFRSCSSSTDRISCSMRDSKMKQSPEVYAPQTPTVSLDPPTEILEGSSVTLTCSSDANPAANYTWYKKTNSDVKMISGGPKFVFSSIQSTDSGDYYCKVENQLGLKTSDFKLEVKYSPKNISVSVDPPEILEGSSVTLTCSSDANPAASYTWFKGKNRLKAANVYHLPFININDSGIYRCKSQNKYGWINSSVLINVLYGARSTFASISGSGQILEGSSVTLTCSSDANPAANYAWFKENRDSHKSEEQMFTISDITAEDGGLYICVAQNKLGQQNSTVQVSVGSGSVGLAAACSIPAVLLTLIFLAVLFLKIFRRRSSGPSVIRSQDEDSQQREGPTSRHSTEDETEIQYVTVMFTKRQEDPLYSNINPVKAKRRRDGHEDKEDVVYSLVGSSSNPAD</sequence>
<name>A0A3S2Q271_ORYJA</name>
<feature type="region of interest" description="Disordered" evidence="1">
    <location>
        <begin position="553"/>
        <end position="586"/>
    </location>
</feature>
<feature type="domain" description="Ig-like" evidence="4">
    <location>
        <begin position="390"/>
        <end position="469"/>
    </location>
</feature>
<dbReference type="InterPro" id="IPR007110">
    <property type="entry name" value="Ig-like_dom"/>
</dbReference>
<dbReference type="PANTHER" id="PTHR46013:SF4">
    <property type="entry name" value="B-CELL RECEPTOR CD22-RELATED"/>
    <property type="match status" value="1"/>
</dbReference>
<dbReference type="InterPro" id="IPR003599">
    <property type="entry name" value="Ig_sub"/>
</dbReference>
<evidence type="ECO:0000313" key="5">
    <source>
        <dbReference type="EMBL" id="RVE76670.1"/>
    </source>
</evidence>
<dbReference type="OrthoDB" id="9448246at2759"/>
<dbReference type="Pfam" id="PF13895">
    <property type="entry name" value="Ig_2"/>
    <property type="match status" value="3"/>
</dbReference>
<keyword evidence="2" id="KW-1133">Transmembrane helix</keyword>
<dbReference type="PANTHER" id="PTHR46013">
    <property type="entry name" value="VASCULAR CELL ADHESION MOLECULE 1"/>
    <property type="match status" value="1"/>
</dbReference>
<keyword evidence="3" id="KW-0732">Signal</keyword>
<proteinExistence type="predicted"/>
<dbReference type="SUPFAM" id="SSF48726">
    <property type="entry name" value="Immunoglobulin"/>
    <property type="match status" value="4"/>
</dbReference>
<reference evidence="5 6" key="1">
    <citation type="submission" date="2018-11" db="EMBL/GenBank/DDBJ databases">
        <authorList>
            <person name="Lopez-Roques C."/>
            <person name="Donnadieu C."/>
            <person name="Bouchez O."/>
            <person name="Klopp C."/>
            <person name="Cabau C."/>
            <person name="Zahm M."/>
        </authorList>
    </citation>
    <scope>NUCLEOTIDE SEQUENCE [LARGE SCALE GENOMIC DNA]</scope>
    <source>
        <strain evidence="5">RS831</strain>
        <tissue evidence="5">Whole body</tissue>
    </source>
</reference>
<feature type="compositionally biased region" description="Basic and acidic residues" evidence="1">
    <location>
        <begin position="513"/>
        <end position="531"/>
    </location>
</feature>
<dbReference type="AlphaFoldDB" id="A0A3S2Q271"/>
<dbReference type="PROSITE" id="PS50835">
    <property type="entry name" value="IG_LIKE"/>
    <property type="match status" value="3"/>
</dbReference>
<dbReference type="SMART" id="SM00408">
    <property type="entry name" value="IGc2"/>
    <property type="match status" value="3"/>
</dbReference>
<dbReference type="Gene3D" id="2.60.40.10">
    <property type="entry name" value="Immunoglobulins"/>
    <property type="match status" value="6"/>
</dbReference>
<feature type="domain" description="Ig-like" evidence="4">
    <location>
        <begin position="305"/>
        <end position="383"/>
    </location>
</feature>
<evidence type="ECO:0000313" key="6">
    <source>
        <dbReference type="Proteomes" id="UP000283210"/>
    </source>
</evidence>
<feature type="transmembrane region" description="Helical" evidence="2">
    <location>
        <begin position="475"/>
        <end position="498"/>
    </location>
</feature>
<keyword evidence="2" id="KW-0812">Transmembrane</keyword>
<dbReference type="SMART" id="SM00409">
    <property type="entry name" value="IG"/>
    <property type="match status" value="4"/>
</dbReference>
<dbReference type="InterPro" id="IPR003598">
    <property type="entry name" value="Ig_sub2"/>
</dbReference>